<evidence type="ECO:0000256" key="3">
    <source>
        <dbReference type="ARBA" id="ARBA00022692"/>
    </source>
</evidence>
<feature type="transmembrane region" description="Helical" evidence="8">
    <location>
        <begin position="412"/>
        <end position="435"/>
    </location>
</feature>
<sequence>MRNLSLLIILIMGIQSQENRINCRDKDRTVSKPEEDLLELVNSIQGENITLQCHYCLETDDGEPKNWFKTYQPGLEEPKELVPDMDNDITLNRILVNTDHSLTIRHFNENDTGLYSCRKYQDEATTSEFNYFVDLVSVHNTTGKANDIPVNVLFLLHITIDVTSGNLTQWSKYHDENLSPINVLFDTSMGTEYLKARDELKLSMEAMTRWSKWGPCDACGRPKGEAIRKRTGECRIKLRSAFNETRALPRDEAVLSKLDQISCRSATLENVFPGMSNLTKIVPDFVLKESCEAVCEPDKDSENAGWKVGKSKGFKYRKTFVLAENSRLTVVCPESTLENKVAWEKRGKPIKPGDASYPHMYVDAFNTLYLEDVTSKEAGNYTCQVDDIKMQRIKVFVVTKSRFFTGELTRHIGYLAFILFLTVPCYVGGLIIAYWRRKTFKSYEELLKDNPDDAEADESAESLL</sequence>
<protein>
    <recommendedName>
        <fullName evidence="10">Ig-like domain-containing protein</fullName>
    </recommendedName>
</protein>
<dbReference type="Pfam" id="PF00047">
    <property type="entry name" value="ig"/>
    <property type="match status" value="1"/>
</dbReference>
<proteinExistence type="inferred from homology"/>
<dbReference type="InterPro" id="IPR003598">
    <property type="entry name" value="Ig_sub2"/>
</dbReference>
<dbReference type="Pfam" id="PF07686">
    <property type="entry name" value="V-set"/>
    <property type="match status" value="1"/>
</dbReference>
<evidence type="ECO:0000256" key="1">
    <source>
        <dbReference type="ARBA" id="ARBA00004479"/>
    </source>
</evidence>
<keyword evidence="12" id="KW-1185">Reference proteome</keyword>
<dbReference type="SUPFAM" id="SSF48726">
    <property type="entry name" value="Immunoglobulin"/>
    <property type="match status" value="2"/>
</dbReference>
<dbReference type="InterPro" id="IPR013151">
    <property type="entry name" value="Immunoglobulin_dom"/>
</dbReference>
<dbReference type="Gene3D" id="2.60.40.10">
    <property type="entry name" value="Immunoglobulins"/>
    <property type="match status" value="2"/>
</dbReference>
<evidence type="ECO:0000256" key="9">
    <source>
        <dbReference type="SAM" id="SignalP"/>
    </source>
</evidence>
<organism evidence="11 12">
    <name type="scientific">Phyllotreta striolata</name>
    <name type="common">Striped flea beetle</name>
    <name type="synonym">Crioceris striolata</name>
    <dbReference type="NCBI Taxonomy" id="444603"/>
    <lineage>
        <taxon>Eukaryota</taxon>
        <taxon>Metazoa</taxon>
        <taxon>Ecdysozoa</taxon>
        <taxon>Arthropoda</taxon>
        <taxon>Hexapoda</taxon>
        <taxon>Insecta</taxon>
        <taxon>Pterygota</taxon>
        <taxon>Neoptera</taxon>
        <taxon>Endopterygota</taxon>
        <taxon>Coleoptera</taxon>
        <taxon>Polyphaga</taxon>
        <taxon>Cucujiformia</taxon>
        <taxon>Chrysomeloidea</taxon>
        <taxon>Chrysomelidae</taxon>
        <taxon>Galerucinae</taxon>
        <taxon>Alticini</taxon>
        <taxon>Phyllotreta</taxon>
    </lineage>
</organism>
<reference evidence="11" key="1">
    <citation type="submission" date="2022-01" db="EMBL/GenBank/DDBJ databases">
        <authorList>
            <person name="King R."/>
        </authorList>
    </citation>
    <scope>NUCLEOTIDE SEQUENCE</scope>
</reference>
<evidence type="ECO:0000256" key="6">
    <source>
        <dbReference type="ARBA" id="ARBA00023136"/>
    </source>
</evidence>
<dbReference type="EMBL" id="OU900099">
    <property type="protein sequence ID" value="CAG9863517.1"/>
    <property type="molecule type" value="Genomic_DNA"/>
</dbReference>
<dbReference type="PRINTS" id="PR01832">
    <property type="entry name" value="VEGFRECEPTOR"/>
</dbReference>
<evidence type="ECO:0000256" key="2">
    <source>
        <dbReference type="ARBA" id="ARBA00008727"/>
    </source>
</evidence>
<dbReference type="InterPro" id="IPR007110">
    <property type="entry name" value="Ig-like_dom"/>
</dbReference>
<keyword evidence="7" id="KW-0325">Glycoprotein</keyword>
<keyword evidence="4 9" id="KW-0732">Signal</keyword>
<keyword evidence="3 8" id="KW-0812">Transmembrane</keyword>
<comment type="subcellular location">
    <subcellularLocation>
        <location evidence="1">Membrane</location>
        <topology evidence="1">Single-pass type I membrane protein</topology>
    </subcellularLocation>
</comment>
<evidence type="ECO:0000313" key="12">
    <source>
        <dbReference type="Proteomes" id="UP001153712"/>
    </source>
</evidence>
<gene>
    <name evidence="11" type="ORF">PHYEVI_LOCUS9803</name>
</gene>
<dbReference type="PANTHER" id="PTHR32178">
    <property type="entry name" value="FAM187"/>
    <property type="match status" value="1"/>
</dbReference>
<evidence type="ECO:0000259" key="10">
    <source>
        <dbReference type="PROSITE" id="PS50835"/>
    </source>
</evidence>
<accession>A0A9N9TU78</accession>
<dbReference type="SMART" id="SM00409">
    <property type="entry name" value="IG"/>
    <property type="match status" value="2"/>
</dbReference>
<dbReference type="AlphaFoldDB" id="A0A9N9TU78"/>
<feature type="domain" description="Ig-like" evidence="10">
    <location>
        <begin position="283"/>
        <end position="394"/>
    </location>
</feature>
<name>A0A9N9TU78_PHYSR</name>
<evidence type="ECO:0000256" key="8">
    <source>
        <dbReference type="SAM" id="Phobius"/>
    </source>
</evidence>
<dbReference type="Proteomes" id="UP001153712">
    <property type="component" value="Chromosome 6"/>
</dbReference>
<feature type="domain" description="Ig-like" evidence="10">
    <location>
        <begin position="33"/>
        <end position="127"/>
    </location>
</feature>
<dbReference type="GO" id="GO:0016020">
    <property type="term" value="C:membrane"/>
    <property type="evidence" value="ECO:0007669"/>
    <property type="project" value="UniProtKB-SubCell"/>
</dbReference>
<evidence type="ECO:0000256" key="7">
    <source>
        <dbReference type="ARBA" id="ARBA00023180"/>
    </source>
</evidence>
<dbReference type="InterPro" id="IPR013783">
    <property type="entry name" value="Ig-like_fold"/>
</dbReference>
<dbReference type="InterPro" id="IPR039311">
    <property type="entry name" value="FAM187A/B"/>
</dbReference>
<evidence type="ECO:0000256" key="5">
    <source>
        <dbReference type="ARBA" id="ARBA00022989"/>
    </source>
</evidence>
<dbReference type="PROSITE" id="PS50835">
    <property type="entry name" value="IG_LIKE"/>
    <property type="match status" value="2"/>
</dbReference>
<dbReference type="SMART" id="SM00408">
    <property type="entry name" value="IGc2"/>
    <property type="match status" value="2"/>
</dbReference>
<feature type="signal peptide" evidence="9">
    <location>
        <begin position="1"/>
        <end position="16"/>
    </location>
</feature>
<dbReference type="PANTHER" id="PTHR32178:SF6">
    <property type="entry name" value="IG-LIKE DOMAIN-CONTAINING PROTEIN"/>
    <property type="match status" value="1"/>
</dbReference>
<keyword evidence="5 8" id="KW-1133">Transmembrane helix</keyword>
<dbReference type="OrthoDB" id="9988013at2759"/>
<dbReference type="InterPro" id="IPR036179">
    <property type="entry name" value="Ig-like_dom_sf"/>
</dbReference>
<comment type="similarity">
    <text evidence="2">Belongs to the FAM187 family.</text>
</comment>
<evidence type="ECO:0000256" key="4">
    <source>
        <dbReference type="ARBA" id="ARBA00022729"/>
    </source>
</evidence>
<feature type="chain" id="PRO_5040156432" description="Ig-like domain-containing protein" evidence="9">
    <location>
        <begin position="17"/>
        <end position="464"/>
    </location>
</feature>
<evidence type="ECO:0000313" key="11">
    <source>
        <dbReference type="EMBL" id="CAG9863517.1"/>
    </source>
</evidence>
<keyword evidence="6 8" id="KW-0472">Membrane</keyword>
<dbReference type="InterPro" id="IPR003599">
    <property type="entry name" value="Ig_sub"/>
</dbReference>
<dbReference type="InterPro" id="IPR013106">
    <property type="entry name" value="Ig_V-set"/>
</dbReference>